<dbReference type="PANTHER" id="PTHR12183">
    <property type="entry name" value="MITOCHONDRIAL UBIQUITIN LIGASE ACTIVATOR OF NFKB 1"/>
    <property type="match status" value="1"/>
</dbReference>
<evidence type="ECO:0000256" key="6">
    <source>
        <dbReference type="ARBA" id="ARBA00022723"/>
    </source>
</evidence>
<evidence type="ECO:0000256" key="8">
    <source>
        <dbReference type="ARBA" id="ARBA00022786"/>
    </source>
</evidence>
<dbReference type="AlphaFoldDB" id="A0A8C5CS55"/>
<sequence>MPSSGQISKAHISYFIGCQCTTSHRLTRKSLWIIFCFIRCIVSLLSLIPEKTMSELPINPLVLIGVGSSFAFSGLFYNLYQAKKEELRKLNEIPIFKPDQHLFKLLKSATRKRFQYIAVEGLVQPDGEPLASKFVPRSFGVVQKISEEEHWEYWNSLSKTWNSRKTNRTQTNHTVPFSLVAPGGYTSPGGHDDEVYVKVQNPLEATGLDLDRVHYRVRRAAEGGLSGAVLQGLSGERAVAKEESEEMLRVGATVTGFGELVLEADAGVGAGVMRLQAPQDGRPYILVATDYKSYLARHESSASMWKTLAVACGAVGTTVLAGTLYNLLKKHDDK</sequence>
<comment type="subcellular location">
    <subcellularLocation>
        <location evidence="2">Membrane</location>
        <topology evidence="2">Multi-pass membrane protein</topology>
    </subcellularLocation>
</comment>
<feature type="domain" description="E3 Ubiquitin ligase MUL1-like" evidence="13">
    <location>
        <begin position="149"/>
        <end position="320"/>
    </location>
</feature>
<keyword evidence="6" id="KW-0479">Metal-binding</keyword>
<keyword evidence="7" id="KW-0863">Zinc-finger</keyword>
<dbReference type="InterPro" id="IPR022170">
    <property type="entry name" value="MUL1-like"/>
</dbReference>
<evidence type="ECO:0000256" key="3">
    <source>
        <dbReference type="ARBA" id="ARBA00012483"/>
    </source>
</evidence>
<dbReference type="GO" id="GO:0008270">
    <property type="term" value="F:zinc ion binding"/>
    <property type="evidence" value="ECO:0007669"/>
    <property type="project" value="UniProtKB-KW"/>
</dbReference>
<evidence type="ECO:0000256" key="2">
    <source>
        <dbReference type="ARBA" id="ARBA00004141"/>
    </source>
</evidence>
<reference evidence="14" key="2">
    <citation type="submission" date="2025-09" db="UniProtKB">
        <authorList>
            <consortium name="Ensembl"/>
        </authorList>
    </citation>
    <scope>IDENTIFICATION</scope>
</reference>
<organism evidence="14 15">
    <name type="scientific">Gadus morhua</name>
    <name type="common">Atlantic cod</name>
    <dbReference type="NCBI Taxonomy" id="8049"/>
    <lineage>
        <taxon>Eukaryota</taxon>
        <taxon>Metazoa</taxon>
        <taxon>Chordata</taxon>
        <taxon>Craniata</taxon>
        <taxon>Vertebrata</taxon>
        <taxon>Euteleostomi</taxon>
        <taxon>Actinopterygii</taxon>
        <taxon>Neopterygii</taxon>
        <taxon>Teleostei</taxon>
        <taxon>Neoteleostei</taxon>
        <taxon>Acanthomorphata</taxon>
        <taxon>Zeiogadaria</taxon>
        <taxon>Gadariae</taxon>
        <taxon>Gadiformes</taxon>
        <taxon>Gadoidei</taxon>
        <taxon>Gadidae</taxon>
        <taxon>Gadus</taxon>
    </lineage>
</organism>
<proteinExistence type="predicted"/>
<dbReference type="GO" id="GO:0016020">
    <property type="term" value="C:membrane"/>
    <property type="evidence" value="ECO:0007669"/>
    <property type="project" value="UniProtKB-SubCell"/>
</dbReference>
<evidence type="ECO:0000256" key="1">
    <source>
        <dbReference type="ARBA" id="ARBA00000900"/>
    </source>
</evidence>
<dbReference type="OMA" id="AHISYFI"/>
<dbReference type="GeneTree" id="ENSGT01130000278411"/>
<reference evidence="14" key="1">
    <citation type="submission" date="2025-08" db="UniProtKB">
        <authorList>
            <consortium name="Ensembl"/>
        </authorList>
    </citation>
    <scope>IDENTIFICATION</scope>
</reference>
<evidence type="ECO:0000256" key="7">
    <source>
        <dbReference type="ARBA" id="ARBA00022771"/>
    </source>
</evidence>
<keyword evidence="4" id="KW-0808">Transferase</keyword>
<dbReference type="GO" id="GO:0061630">
    <property type="term" value="F:ubiquitin protein ligase activity"/>
    <property type="evidence" value="ECO:0007669"/>
    <property type="project" value="UniProtKB-EC"/>
</dbReference>
<comment type="catalytic activity">
    <reaction evidence="1">
        <text>S-ubiquitinyl-[E2 ubiquitin-conjugating enzyme]-L-cysteine + [acceptor protein]-L-lysine = [E2 ubiquitin-conjugating enzyme]-L-cysteine + N(6)-ubiquitinyl-[acceptor protein]-L-lysine.</text>
        <dbReference type="EC" id="2.3.2.27"/>
    </reaction>
</comment>
<dbReference type="PANTHER" id="PTHR12183:SF36">
    <property type="entry name" value="RING-TYPE E3 UBIQUITIN TRANSFERASE"/>
    <property type="match status" value="1"/>
</dbReference>
<dbReference type="Pfam" id="PF12483">
    <property type="entry name" value="GIDE"/>
    <property type="match status" value="1"/>
</dbReference>
<evidence type="ECO:0000313" key="15">
    <source>
        <dbReference type="Proteomes" id="UP000694546"/>
    </source>
</evidence>
<keyword evidence="10 12" id="KW-1133">Transmembrane helix</keyword>
<dbReference type="InterPro" id="IPR051652">
    <property type="entry name" value="MDM2_MDM4_MUL1"/>
</dbReference>
<dbReference type="Proteomes" id="UP000694546">
    <property type="component" value="Chromosome 8"/>
</dbReference>
<accession>A0A8C5CS55</accession>
<keyword evidence="5 12" id="KW-0812">Transmembrane</keyword>
<keyword evidence="15" id="KW-1185">Reference proteome</keyword>
<evidence type="ECO:0000313" key="14">
    <source>
        <dbReference type="Ensembl" id="ENSGMOP00000066124.1"/>
    </source>
</evidence>
<name>A0A8C5CS55_GADMO</name>
<keyword evidence="9" id="KW-0862">Zinc</keyword>
<dbReference type="Ensembl" id="ENSGMOT00000073952.1">
    <property type="protein sequence ID" value="ENSGMOP00000066124.1"/>
    <property type="gene ID" value="ENSGMOG00000035218.1"/>
</dbReference>
<evidence type="ECO:0000256" key="9">
    <source>
        <dbReference type="ARBA" id="ARBA00022833"/>
    </source>
</evidence>
<evidence type="ECO:0000259" key="13">
    <source>
        <dbReference type="Pfam" id="PF12483"/>
    </source>
</evidence>
<evidence type="ECO:0000256" key="11">
    <source>
        <dbReference type="ARBA" id="ARBA00023136"/>
    </source>
</evidence>
<keyword evidence="11 12" id="KW-0472">Membrane</keyword>
<dbReference type="GO" id="GO:0016567">
    <property type="term" value="P:protein ubiquitination"/>
    <property type="evidence" value="ECO:0007669"/>
    <property type="project" value="InterPro"/>
</dbReference>
<evidence type="ECO:0000256" key="12">
    <source>
        <dbReference type="SAM" id="Phobius"/>
    </source>
</evidence>
<evidence type="ECO:0000256" key="4">
    <source>
        <dbReference type="ARBA" id="ARBA00022679"/>
    </source>
</evidence>
<protein>
    <recommendedName>
        <fullName evidence="3">RING-type E3 ubiquitin transferase</fullName>
        <ecNumber evidence="3">2.3.2.27</ecNumber>
    </recommendedName>
</protein>
<feature type="transmembrane region" description="Helical" evidence="12">
    <location>
        <begin position="307"/>
        <end position="328"/>
    </location>
</feature>
<evidence type="ECO:0000256" key="10">
    <source>
        <dbReference type="ARBA" id="ARBA00022989"/>
    </source>
</evidence>
<evidence type="ECO:0000256" key="5">
    <source>
        <dbReference type="ARBA" id="ARBA00022692"/>
    </source>
</evidence>
<keyword evidence="8" id="KW-0833">Ubl conjugation pathway</keyword>
<dbReference type="EC" id="2.3.2.27" evidence="3"/>
<feature type="transmembrane region" description="Helical" evidence="12">
    <location>
        <begin position="61"/>
        <end position="80"/>
    </location>
</feature>
<feature type="transmembrane region" description="Helical" evidence="12">
    <location>
        <begin position="31"/>
        <end position="49"/>
    </location>
</feature>